<dbReference type="EMBL" id="CAJNOG010000293">
    <property type="protein sequence ID" value="CAF1152098.1"/>
    <property type="molecule type" value="Genomic_DNA"/>
</dbReference>
<reference evidence="2" key="1">
    <citation type="submission" date="2021-02" db="EMBL/GenBank/DDBJ databases">
        <authorList>
            <person name="Nowell W R."/>
        </authorList>
    </citation>
    <scope>NUCLEOTIDE SEQUENCE</scope>
</reference>
<sequence>MELGGGGSYTGNSQQNNRFIVGGVVYQYPTPVNVMSGGSYDSQQYNAYLGGSDSAYYYNMNNMKLPAQDRWYPGYYFQGYPFLPLLNNAQRHVGTSIITKVFFIIFTCLISISIL</sequence>
<proteinExistence type="predicted"/>
<comment type="caution">
    <text evidence="2">The sequence shown here is derived from an EMBL/GenBank/DDBJ whole genome shotgun (WGS) entry which is preliminary data.</text>
</comment>
<feature type="transmembrane region" description="Helical" evidence="1">
    <location>
        <begin position="97"/>
        <end position="114"/>
    </location>
</feature>
<evidence type="ECO:0000313" key="2">
    <source>
        <dbReference type="EMBL" id="CAF1152098.1"/>
    </source>
</evidence>
<evidence type="ECO:0000256" key="1">
    <source>
        <dbReference type="SAM" id="Phobius"/>
    </source>
</evidence>
<keyword evidence="1" id="KW-0472">Membrane</keyword>
<protein>
    <submittedName>
        <fullName evidence="2">Uncharacterized protein</fullName>
    </submittedName>
</protein>
<keyword evidence="1" id="KW-1133">Transmembrane helix</keyword>
<name>A0A814SYF2_9BILA</name>
<evidence type="ECO:0000313" key="3">
    <source>
        <dbReference type="Proteomes" id="UP000663845"/>
    </source>
</evidence>
<dbReference type="Proteomes" id="UP000663845">
    <property type="component" value="Unassembled WGS sequence"/>
</dbReference>
<dbReference type="AlphaFoldDB" id="A0A814SYF2"/>
<gene>
    <name evidence="2" type="ORF">JYZ213_LOCUS24163</name>
</gene>
<accession>A0A814SYF2</accession>
<organism evidence="2 3">
    <name type="scientific">Adineta steineri</name>
    <dbReference type="NCBI Taxonomy" id="433720"/>
    <lineage>
        <taxon>Eukaryota</taxon>
        <taxon>Metazoa</taxon>
        <taxon>Spiralia</taxon>
        <taxon>Gnathifera</taxon>
        <taxon>Rotifera</taxon>
        <taxon>Eurotatoria</taxon>
        <taxon>Bdelloidea</taxon>
        <taxon>Adinetida</taxon>
        <taxon>Adinetidae</taxon>
        <taxon>Adineta</taxon>
    </lineage>
</organism>
<keyword evidence="1" id="KW-0812">Transmembrane</keyword>